<organism evidence="1 2">
    <name type="scientific">Cryomorpha ignava</name>
    <dbReference type="NCBI Taxonomy" id="101383"/>
    <lineage>
        <taxon>Bacteria</taxon>
        <taxon>Pseudomonadati</taxon>
        <taxon>Bacteroidota</taxon>
        <taxon>Flavobacteriia</taxon>
        <taxon>Flavobacteriales</taxon>
        <taxon>Cryomorphaceae</taxon>
        <taxon>Cryomorpha</taxon>
    </lineage>
</organism>
<evidence type="ECO:0008006" key="3">
    <source>
        <dbReference type="Google" id="ProtNLM"/>
    </source>
</evidence>
<gene>
    <name evidence="1" type="ORF">G3O08_09820</name>
</gene>
<sequence length="67" mass="7115">MKKIKLNGRLSLNKETIATLNENQMNAVKGGAPGFLSIGEFCSRTATGCKSNEISRPLFCKGDNPGG</sequence>
<evidence type="ECO:0000313" key="1">
    <source>
        <dbReference type="EMBL" id="NEN23798.1"/>
    </source>
</evidence>
<proteinExistence type="predicted"/>
<dbReference type="InterPro" id="IPR058238">
    <property type="entry name" value="Lant_leader_dom"/>
</dbReference>
<dbReference type="Proteomes" id="UP000486602">
    <property type="component" value="Unassembled WGS sequence"/>
</dbReference>
<comment type="caution">
    <text evidence="1">The sequence shown here is derived from an EMBL/GenBank/DDBJ whole genome shotgun (WGS) entry which is preliminary data.</text>
</comment>
<keyword evidence="2" id="KW-1185">Reference proteome</keyword>
<evidence type="ECO:0000313" key="2">
    <source>
        <dbReference type="Proteomes" id="UP000486602"/>
    </source>
</evidence>
<name>A0A7K3WQN0_9FLAO</name>
<dbReference type="RefSeq" id="WP_163285190.1">
    <property type="nucleotide sequence ID" value="NZ_JAAGVY010000015.1"/>
</dbReference>
<dbReference type="EMBL" id="JAAGVY010000015">
    <property type="protein sequence ID" value="NEN23798.1"/>
    <property type="molecule type" value="Genomic_DNA"/>
</dbReference>
<accession>A0A7K3WQN0</accession>
<dbReference type="NCBIfam" id="NF038153">
    <property type="entry name" value="lant_leader_L1a"/>
    <property type="match status" value="1"/>
</dbReference>
<reference evidence="1 2" key="1">
    <citation type="submission" date="2020-02" db="EMBL/GenBank/DDBJ databases">
        <title>Out from the shadows clarifying the taxonomy of the family Cryomorphaceae and related taxa by utilizing the GTDB taxonomic framework.</title>
        <authorList>
            <person name="Bowman J.P."/>
        </authorList>
    </citation>
    <scope>NUCLEOTIDE SEQUENCE [LARGE SCALE GENOMIC DNA]</scope>
    <source>
        <strain evidence="1 2">QSSC 1-22</strain>
    </source>
</reference>
<protein>
    <recommendedName>
        <fullName evidence="3">Bacteriocin</fullName>
    </recommendedName>
</protein>
<dbReference type="AlphaFoldDB" id="A0A7K3WQN0"/>